<dbReference type="EMBL" id="AP027731">
    <property type="protein sequence ID" value="BDZ44897.1"/>
    <property type="molecule type" value="Genomic_DNA"/>
</dbReference>
<dbReference type="Proteomes" id="UP001321498">
    <property type="component" value="Chromosome"/>
</dbReference>
<keyword evidence="3" id="KW-1185">Reference proteome</keyword>
<feature type="domain" description="DUF3291" evidence="1">
    <location>
        <begin position="1"/>
        <end position="117"/>
    </location>
</feature>
<proteinExistence type="predicted"/>
<dbReference type="SUPFAM" id="SSF54909">
    <property type="entry name" value="Dimeric alpha+beta barrel"/>
    <property type="match status" value="1"/>
</dbReference>
<organism evidence="2 3">
    <name type="scientific">Naasia aerilata</name>
    <dbReference type="NCBI Taxonomy" id="1162966"/>
    <lineage>
        <taxon>Bacteria</taxon>
        <taxon>Bacillati</taxon>
        <taxon>Actinomycetota</taxon>
        <taxon>Actinomycetes</taxon>
        <taxon>Micrococcales</taxon>
        <taxon>Microbacteriaceae</taxon>
        <taxon>Naasia</taxon>
    </lineage>
</organism>
<accession>A0ABM8G9M5</accession>
<reference evidence="3" key="1">
    <citation type="journal article" date="2019" name="Int. J. Syst. Evol. Microbiol.">
        <title>The Global Catalogue of Microorganisms (GCM) 10K type strain sequencing project: providing services to taxonomists for standard genome sequencing and annotation.</title>
        <authorList>
            <consortium name="The Broad Institute Genomics Platform"/>
            <consortium name="The Broad Institute Genome Sequencing Center for Infectious Disease"/>
            <person name="Wu L."/>
            <person name="Ma J."/>
        </authorList>
    </citation>
    <scope>NUCLEOTIDE SEQUENCE [LARGE SCALE GENOMIC DNA]</scope>
    <source>
        <strain evidence="3">NBRC 108725</strain>
    </source>
</reference>
<dbReference type="InterPro" id="IPR011008">
    <property type="entry name" value="Dimeric_a/b-barrel"/>
</dbReference>
<name>A0ABM8G9M5_9MICO</name>
<dbReference type="InterPro" id="IPR021708">
    <property type="entry name" value="DUF3291"/>
</dbReference>
<evidence type="ECO:0000313" key="3">
    <source>
        <dbReference type="Proteomes" id="UP001321498"/>
    </source>
</evidence>
<evidence type="ECO:0000313" key="2">
    <source>
        <dbReference type="EMBL" id="BDZ44897.1"/>
    </source>
</evidence>
<dbReference type="Pfam" id="PF11695">
    <property type="entry name" value="DUF3291"/>
    <property type="match status" value="1"/>
</dbReference>
<gene>
    <name evidence="2" type="ORF">GCM10025866_08060</name>
</gene>
<protein>
    <recommendedName>
        <fullName evidence="1">DUF3291 domain-containing protein</fullName>
    </recommendedName>
</protein>
<evidence type="ECO:0000259" key="1">
    <source>
        <dbReference type="Pfam" id="PF11695"/>
    </source>
</evidence>
<sequence>MAGFREAVARIDLLAVQTPGYVWHLPATVAHVNPGDFAGMDNLVLNLSVWTDFASLEAFTYRGAHRRYLTERERWFDPVPGPTFALWWVPAGERPTVEEASRRLAYLRRWGPSVRAFPVLTRFAPDGTPDGPRRRTGRR</sequence>